<dbReference type="InterPro" id="IPR036866">
    <property type="entry name" value="RibonucZ/Hydroxyglut_hydro"/>
</dbReference>
<feature type="transmembrane region" description="Helical" evidence="6">
    <location>
        <begin position="338"/>
        <end position="357"/>
    </location>
</feature>
<proteinExistence type="predicted"/>
<accession>A0A9X5CDX2</accession>
<feature type="domain" description="Metallo-beta-lactamase" evidence="7">
    <location>
        <begin position="537"/>
        <end position="740"/>
    </location>
</feature>
<keyword evidence="5 6" id="KW-0472">Membrane</keyword>
<dbReference type="NCBIfam" id="TIGR00360">
    <property type="entry name" value="ComEC_N-term"/>
    <property type="match status" value="1"/>
</dbReference>
<gene>
    <name evidence="8" type="ORF">FMM80_24135</name>
</gene>
<dbReference type="Pfam" id="PF13567">
    <property type="entry name" value="DUF4131"/>
    <property type="match status" value="1"/>
</dbReference>
<evidence type="ECO:0000313" key="8">
    <source>
        <dbReference type="EMBL" id="NDO71568.1"/>
    </source>
</evidence>
<keyword evidence="4 6" id="KW-1133">Transmembrane helix</keyword>
<evidence type="ECO:0000256" key="5">
    <source>
        <dbReference type="ARBA" id="ARBA00023136"/>
    </source>
</evidence>
<feature type="transmembrane region" description="Helical" evidence="6">
    <location>
        <begin position="395"/>
        <end position="417"/>
    </location>
</feature>
<dbReference type="SMART" id="SM00849">
    <property type="entry name" value="Lactamase_B"/>
    <property type="match status" value="1"/>
</dbReference>
<evidence type="ECO:0000256" key="6">
    <source>
        <dbReference type="SAM" id="Phobius"/>
    </source>
</evidence>
<dbReference type="InterPro" id="IPR001279">
    <property type="entry name" value="Metallo-B-lactamas"/>
</dbReference>
<dbReference type="CDD" id="cd07731">
    <property type="entry name" value="ComA-like_MBL-fold"/>
    <property type="match status" value="1"/>
</dbReference>
<evidence type="ECO:0000256" key="4">
    <source>
        <dbReference type="ARBA" id="ARBA00022989"/>
    </source>
</evidence>
<reference evidence="8 9" key="1">
    <citation type="submission" date="2019-07" db="EMBL/GenBank/DDBJ databases">
        <title>Draft genome sequences of 15 bacterial species constituting the stable defined intestinal microbiota of the GM15 gnotobiotic mouse model.</title>
        <authorList>
            <person name="Elie C."/>
            <person name="Mathieu A."/>
            <person name="Saliou A."/>
            <person name="Darnaud M."/>
            <person name="Leulier F."/>
            <person name="Tamellini A."/>
        </authorList>
    </citation>
    <scope>NUCLEOTIDE SEQUENCE [LARGE SCALE GENOMIC DNA]</scope>
    <source>
        <strain evidence="9">ASF 502</strain>
    </source>
</reference>
<dbReference type="RefSeq" id="WP_004081008.1">
    <property type="nucleotide sequence ID" value="NZ_CASCYM010000029.1"/>
</dbReference>
<evidence type="ECO:0000256" key="1">
    <source>
        <dbReference type="ARBA" id="ARBA00004651"/>
    </source>
</evidence>
<organism evidence="8 9">
    <name type="scientific">Schaedlerella arabinosiphila</name>
    <dbReference type="NCBI Taxonomy" id="2044587"/>
    <lineage>
        <taxon>Bacteria</taxon>
        <taxon>Bacillati</taxon>
        <taxon>Bacillota</taxon>
        <taxon>Clostridia</taxon>
        <taxon>Lachnospirales</taxon>
        <taxon>Lachnospiraceae</taxon>
        <taxon>Schaedlerella</taxon>
    </lineage>
</organism>
<comment type="caution">
    <text evidence="8">The sequence shown here is derived from an EMBL/GenBank/DDBJ whole genome shotgun (WGS) entry which is preliminary data.</text>
</comment>
<comment type="subcellular location">
    <subcellularLocation>
        <location evidence="1">Cell membrane</location>
        <topology evidence="1">Multi-pass membrane protein</topology>
    </subcellularLocation>
</comment>
<dbReference type="PANTHER" id="PTHR30619:SF7">
    <property type="entry name" value="BETA-LACTAMASE DOMAIN PROTEIN"/>
    <property type="match status" value="1"/>
</dbReference>
<evidence type="ECO:0000256" key="3">
    <source>
        <dbReference type="ARBA" id="ARBA00022692"/>
    </source>
</evidence>
<feature type="transmembrane region" description="Helical" evidence="6">
    <location>
        <begin position="363"/>
        <end position="388"/>
    </location>
</feature>
<evidence type="ECO:0000259" key="7">
    <source>
        <dbReference type="SMART" id="SM00849"/>
    </source>
</evidence>
<feature type="transmembrane region" description="Helical" evidence="6">
    <location>
        <begin position="501"/>
        <end position="522"/>
    </location>
</feature>
<sequence>MVKRPLCLAAVLLIGIQAVLVGGFRIAKDLKASPLELAAEDRDVISLAGTVSRREEKPKYQVYYLTDNRVRLENQIIEESKILVYVKREESQFFQNQKDQEKKEIAVGNTLYLTGEVRFFQEASNPGNFNQKFYYQKQGIHANVWADQVQILDPRVWRIREGLTVLRCRWKELLTACLGDYYGNSMSAILLGDKSGLDTELKELYQKSGIGHILAISGLHMSFLGIGFYKLLRKAGLSFFLAGSAGALFLLLYTLMVGPGVSSLRALAMFLVRMGADMSGRTYDLPTSLSAAAAVIVLWQPLYLLDAGFLLSFGAILGIALVYPVVDGFHAVPKPLCAGLSIHLMLLPVMLWCYFEFPLYSLLLNLLVVPLMSAVLGAGIAGSVLACLWAGGGRALLLVCKGILWFYEWVCVLSMELPGARIITGQPGIFWMAVYYVLLAAGCMAGAFCIRNRKEREKEAEGSSRNQDSTGTEEGRRGIYLIGRSPSVPQGHALGDALRVYLVRTVLLLLPAAFCLICAGSHGKTGELQVTMLDVGQGDSLYIRTPSGMHCLVDGGSTDVSNAGTYRIEPFLKSRGVGTLDYVFLSHGDGDHINGVEELLENQSMGVRIKTLVLPDEHVLDEALLELAGKAAGWGTEVVTIREGGKVLDHGMELTCLSPAADYRGETGNASSMVLALEYGEFDMLFTGDVEGAGEAALTESEWLKKCDILKVAHHGSKYSTSEAFLKKAAPAIGFISAGRDNRYGHPHRETVERLENLGCRIYSTQECGAVTVKTDGNEVEIERFICN</sequence>
<evidence type="ECO:0000256" key="2">
    <source>
        <dbReference type="ARBA" id="ARBA00022475"/>
    </source>
</evidence>
<dbReference type="Gene3D" id="3.60.15.10">
    <property type="entry name" value="Ribonuclease Z/Hydroxyacylglutathione hydrolase-like"/>
    <property type="match status" value="1"/>
</dbReference>
<dbReference type="InterPro" id="IPR025405">
    <property type="entry name" value="DUF4131"/>
</dbReference>
<dbReference type="PANTHER" id="PTHR30619">
    <property type="entry name" value="DNA INTERNALIZATION/COMPETENCE PROTEIN COMEC/REC2"/>
    <property type="match status" value="1"/>
</dbReference>
<feature type="transmembrane region" description="Helical" evidence="6">
    <location>
        <begin position="236"/>
        <end position="254"/>
    </location>
</feature>
<keyword evidence="3 6" id="KW-0812">Transmembrane</keyword>
<dbReference type="InterPro" id="IPR035681">
    <property type="entry name" value="ComA-like_MBL"/>
</dbReference>
<dbReference type="OrthoDB" id="9761531at2"/>
<dbReference type="Proteomes" id="UP000474104">
    <property type="component" value="Unassembled WGS sequence"/>
</dbReference>
<feature type="transmembrane region" description="Helical" evidence="6">
    <location>
        <begin position="209"/>
        <end position="229"/>
    </location>
</feature>
<dbReference type="Pfam" id="PF03772">
    <property type="entry name" value="Competence"/>
    <property type="match status" value="1"/>
</dbReference>
<name>A0A9X5CDX2_9FIRM</name>
<dbReference type="SUPFAM" id="SSF56281">
    <property type="entry name" value="Metallo-hydrolase/oxidoreductase"/>
    <property type="match status" value="1"/>
</dbReference>
<evidence type="ECO:0000313" key="9">
    <source>
        <dbReference type="Proteomes" id="UP000474104"/>
    </source>
</evidence>
<dbReference type="EMBL" id="VIRB01000139">
    <property type="protein sequence ID" value="NDO71568.1"/>
    <property type="molecule type" value="Genomic_DNA"/>
</dbReference>
<dbReference type="InterPro" id="IPR052159">
    <property type="entry name" value="Competence_DNA_uptake"/>
</dbReference>
<feature type="transmembrane region" description="Helical" evidence="6">
    <location>
        <begin position="429"/>
        <end position="450"/>
    </location>
</feature>
<keyword evidence="2" id="KW-1003">Cell membrane</keyword>
<feature type="transmembrane region" description="Helical" evidence="6">
    <location>
        <begin position="308"/>
        <end position="326"/>
    </location>
</feature>
<protein>
    <submittedName>
        <fullName evidence="8">ComEC/Rec2 family competence protein</fullName>
    </submittedName>
</protein>
<dbReference type="InterPro" id="IPR004477">
    <property type="entry name" value="ComEC_N"/>
</dbReference>
<dbReference type="Pfam" id="PF00753">
    <property type="entry name" value="Lactamase_B"/>
    <property type="match status" value="1"/>
</dbReference>
<dbReference type="GO" id="GO:0005886">
    <property type="term" value="C:plasma membrane"/>
    <property type="evidence" value="ECO:0007669"/>
    <property type="project" value="UniProtKB-SubCell"/>
</dbReference>
<dbReference type="AlphaFoldDB" id="A0A9X5CDX2"/>